<evidence type="ECO:0000259" key="5">
    <source>
        <dbReference type="SMART" id="SM00382"/>
    </source>
</evidence>
<keyword evidence="2" id="KW-0611">Plant defense</keyword>
<evidence type="ECO:0000256" key="2">
    <source>
        <dbReference type="ARBA" id="ARBA00022821"/>
    </source>
</evidence>
<protein>
    <recommendedName>
        <fullName evidence="5">AAA+ ATPase domain-containing protein</fullName>
    </recommendedName>
</protein>
<dbReference type="PANTHER" id="PTHR33463:SF198">
    <property type="entry name" value="RPP4C3"/>
    <property type="match status" value="1"/>
</dbReference>
<feature type="coiled-coil region" evidence="4">
    <location>
        <begin position="34"/>
        <end position="68"/>
    </location>
</feature>
<evidence type="ECO:0000256" key="3">
    <source>
        <dbReference type="ARBA" id="ARBA00022840"/>
    </source>
</evidence>
<evidence type="ECO:0000256" key="4">
    <source>
        <dbReference type="SAM" id="Coils"/>
    </source>
</evidence>
<proteinExistence type="predicted"/>
<feature type="domain" description="AAA+ ATPase" evidence="5">
    <location>
        <begin position="172"/>
        <end position="311"/>
    </location>
</feature>
<dbReference type="Gene3D" id="1.10.8.430">
    <property type="entry name" value="Helical domain of apoptotic protease-activating factors"/>
    <property type="match status" value="1"/>
</dbReference>
<organism evidence="6 7">
    <name type="scientific">Vitis vinifera</name>
    <name type="common">Grape</name>
    <dbReference type="NCBI Taxonomy" id="29760"/>
    <lineage>
        <taxon>Eukaryota</taxon>
        <taxon>Viridiplantae</taxon>
        <taxon>Streptophyta</taxon>
        <taxon>Embryophyta</taxon>
        <taxon>Tracheophyta</taxon>
        <taxon>Spermatophyta</taxon>
        <taxon>Magnoliopsida</taxon>
        <taxon>eudicotyledons</taxon>
        <taxon>Gunneridae</taxon>
        <taxon>Pentapetalae</taxon>
        <taxon>rosids</taxon>
        <taxon>Vitales</taxon>
        <taxon>Vitaceae</taxon>
        <taxon>Viteae</taxon>
        <taxon>Vitis</taxon>
    </lineage>
</organism>
<evidence type="ECO:0000256" key="1">
    <source>
        <dbReference type="ARBA" id="ARBA00022741"/>
    </source>
</evidence>
<sequence>MEEIVVTIAAKVAEYLVAPIGRSFGYLFNYRSNIDDLRQQVEKLGDVRARLERSVDEAIRNGDEIEADVDKWLLRVSGFMEEAGKFFELEKKANQSCFNGSCPNLKSQYQLSREAKKRARVVAEIQGDGKFERVSYRAPLPGIGSAPFKGHEALESRMTTLDEIMEALRDAHVNIIGVWGMASVGKTTLMKQVAKQAEEEKLFDKVVMAYISSTPELKKIQGELADMLGLKFEEESEMGRAARLCERLKKVKKILIILDDIWTELDLEKVGIPFGDDRKGCKMVLTSRNKHVLSNEMGTQKDFPVEHLQEEEALILFKKMAGDSIEEPNLQSIAIDVAKECAGLPIAIVTVSKALKNKGLSIWEDALRQLKRSIPTNIKGMDAMVYSTLELSYKHLEGDEVKSLFLLCDLLKYGMGLRLFQGTNTLGEAKNRIDTLVDSLKASKLLLDTGHNSFVRMHDVVRDVAIAIVSKVHHVFSL</sequence>
<dbReference type="SMART" id="SM00382">
    <property type="entry name" value="AAA"/>
    <property type="match status" value="1"/>
</dbReference>
<dbReference type="InterPro" id="IPR050905">
    <property type="entry name" value="Plant_NBS-LRR"/>
</dbReference>
<dbReference type="InterPro" id="IPR027417">
    <property type="entry name" value="P-loop_NTPase"/>
</dbReference>
<evidence type="ECO:0000313" key="7">
    <source>
        <dbReference type="Proteomes" id="UP001227230"/>
    </source>
</evidence>
<keyword evidence="4" id="KW-0175">Coiled coil</keyword>
<gene>
    <name evidence="6" type="ORF">VitviT2T_021412</name>
</gene>
<keyword evidence="1" id="KW-0547">Nucleotide-binding</keyword>
<keyword evidence="3" id="KW-0067">ATP-binding</keyword>
<name>A0ABY9D7G4_VITVI</name>
<dbReference type="Proteomes" id="UP001227230">
    <property type="component" value="Chromosome 14"/>
</dbReference>
<dbReference type="PRINTS" id="PR00364">
    <property type="entry name" value="DISEASERSIST"/>
</dbReference>
<accession>A0ABY9D7G4</accession>
<dbReference type="Gene3D" id="3.40.50.300">
    <property type="entry name" value="P-loop containing nucleotide triphosphate hydrolases"/>
    <property type="match status" value="1"/>
</dbReference>
<dbReference type="InterPro" id="IPR002182">
    <property type="entry name" value="NB-ARC"/>
</dbReference>
<dbReference type="PANTHER" id="PTHR33463">
    <property type="entry name" value="NB-ARC DOMAIN-CONTAINING PROTEIN-RELATED"/>
    <property type="match status" value="1"/>
</dbReference>
<dbReference type="SUPFAM" id="SSF52540">
    <property type="entry name" value="P-loop containing nucleoside triphosphate hydrolases"/>
    <property type="match status" value="1"/>
</dbReference>
<dbReference type="EMBL" id="CP126661">
    <property type="protein sequence ID" value="WKA03294.1"/>
    <property type="molecule type" value="Genomic_DNA"/>
</dbReference>
<dbReference type="Pfam" id="PF00931">
    <property type="entry name" value="NB-ARC"/>
    <property type="match status" value="1"/>
</dbReference>
<evidence type="ECO:0000313" key="6">
    <source>
        <dbReference type="EMBL" id="WKA03294.1"/>
    </source>
</evidence>
<reference evidence="6 7" key="1">
    <citation type="journal article" date="2023" name="Hortic Res">
        <title>The complete reference genome for grapevine (Vitis vinifera L.) genetics and breeding.</title>
        <authorList>
            <person name="Shi X."/>
            <person name="Cao S."/>
            <person name="Wang X."/>
            <person name="Huang S."/>
            <person name="Wang Y."/>
            <person name="Liu Z."/>
            <person name="Liu W."/>
            <person name="Leng X."/>
            <person name="Peng Y."/>
            <person name="Wang N."/>
            <person name="Wang Y."/>
            <person name="Ma Z."/>
            <person name="Xu X."/>
            <person name="Zhang F."/>
            <person name="Xue H."/>
            <person name="Zhong H."/>
            <person name="Wang Y."/>
            <person name="Zhang K."/>
            <person name="Velt A."/>
            <person name="Avia K."/>
            <person name="Holtgrawe D."/>
            <person name="Grimplet J."/>
            <person name="Matus J.T."/>
            <person name="Ware D."/>
            <person name="Wu X."/>
            <person name="Wang H."/>
            <person name="Liu C."/>
            <person name="Fang Y."/>
            <person name="Rustenholz C."/>
            <person name="Cheng Z."/>
            <person name="Xiao H."/>
            <person name="Zhou Y."/>
        </authorList>
    </citation>
    <scope>NUCLEOTIDE SEQUENCE [LARGE SCALE GENOMIC DNA]</scope>
    <source>
        <strain evidence="7">cv. Pinot noir / PN40024</strain>
        <tissue evidence="6">Leaf</tissue>
    </source>
</reference>
<dbReference type="InterPro" id="IPR003593">
    <property type="entry name" value="AAA+_ATPase"/>
</dbReference>
<dbReference type="InterPro" id="IPR042197">
    <property type="entry name" value="Apaf_helical"/>
</dbReference>
<keyword evidence="7" id="KW-1185">Reference proteome</keyword>